<gene>
    <name evidence="2" type="ORF">GCM10023171_09650</name>
</gene>
<proteinExistence type="predicted"/>
<protein>
    <recommendedName>
        <fullName evidence="4">DUF2188 domain-containing protein</fullName>
    </recommendedName>
</protein>
<evidence type="ECO:0000313" key="2">
    <source>
        <dbReference type="EMBL" id="GAA4481330.1"/>
    </source>
</evidence>
<feature type="compositionally biased region" description="Basic and acidic residues" evidence="1">
    <location>
        <begin position="67"/>
        <end position="77"/>
    </location>
</feature>
<feature type="compositionally biased region" description="Basic and acidic residues" evidence="1">
    <location>
        <begin position="50"/>
        <end position="59"/>
    </location>
</feature>
<dbReference type="InterPro" id="IPR018691">
    <property type="entry name" value="DUF2188"/>
</dbReference>
<dbReference type="EMBL" id="BAABGP010000007">
    <property type="protein sequence ID" value="GAA4481330.1"/>
    <property type="molecule type" value="Genomic_DNA"/>
</dbReference>
<evidence type="ECO:0000313" key="3">
    <source>
        <dbReference type="Proteomes" id="UP001500731"/>
    </source>
</evidence>
<dbReference type="Proteomes" id="UP001500731">
    <property type="component" value="Unassembled WGS sequence"/>
</dbReference>
<dbReference type="RefSeq" id="WP_345184915.1">
    <property type="nucleotide sequence ID" value="NZ_BAABGP010000007.1"/>
</dbReference>
<evidence type="ECO:0008006" key="4">
    <source>
        <dbReference type="Google" id="ProtNLM"/>
    </source>
</evidence>
<reference evidence="3" key="1">
    <citation type="journal article" date="2019" name="Int. J. Syst. Evol. Microbiol.">
        <title>The Global Catalogue of Microorganisms (GCM) 10K type strain sequencing project: providing services to taxonomists for standard genome sequencing and annotation.</title>
        <authorList>
            <consortium name="The Broad Institute Genomics Platform"/>
            <consortium name="The Broad Institute Genome Sequencing Center for Infectious Disease"/>
            <person name="Wu L."/>
            <person name="Ma J."/>
        </authorList>
    </citation>
    <scope>NUCLEOTIDE SEQUENCE [LARGE SCALE GENOMIC DNA]</scope>
    <source>
        <strain evidence="3">JCM 17839</strain>
    </source>
</reference>
<keyword evidence="3" id="KW-1185">Reference proteome</keyword>
<feature type="compositionally biased region" description="Basic and acidic residues" evidence="1">
    <location>
        <begin position="7"/>
        <end position="22"/>
    </location>
</feature>
<feature type="compositionally biased region" description="Low complexity" evidence="1">
    <location>
        <begin position="34"/>
        <end position="43"/>
    </location>
</feature>
<comment type="caution">
    <text evidence="2">The sequence shown here is derived from an EMBL/GenBank/DDBJ whole genome shotgun (WGS) entry which is preliminary data.</text>
</comment>
<name>A0ABP8P4G3_9MICO</name>
<sequence length="77" mass="8418">MADYDVQFDKDKGDWGAKREGASRASGRFETQAEAHAAARALAENSGGGEVRDHRKDNNQIRNTDTVGKKDPYPPKG</sequence>
<dbReference type="Pfam" id="PF09954">
    <property type="entry name" value="DUF2188"/>
    <property type="match status" value="1"/>
</dbReference>
<feature type="region of interest" description="Disordered" evidence="1">
    <location>
        <begin position="1"/>
        <end position="77"/>
    </location>
</feature>
<evidence type="ECO:0000256" key="1">
    <source>
        <dbReference type="SAM" id="MobiDB-lite"/>
    </source>
</evidence>
<accession>A0ABP8P4G3</accession>
<organism evidence="2 3">
    <name type="scientific">Microbacterium panaciterrae</name>
    <dbReference type="NCBI Taxonomy" id="985759"/>
    <lineage>
        <taxon>Bacteria</taxon>
        <taxon>Bacillati</taxon>
        <taxon>Actinomycetota</taxon>
        <taxon>Actinomycetes</taxon>
        <taxon>Micrococcales</taxon>
        <taxon>Microbacteriaceae</taxon>
        <taxon>Microbacterium</taxon>
    </lineage>
</organism>